<proteinExistence type="inferred from homology"/>
<dbReference type="Gene3D" id="2.30.110.10">
    <property type="entry name" value="Electron Transport, Fmn-binding Protein, Chain A"/>
    <property type="match status" value="1"/>
</dbReference>
<evidence type="ECO:0000313" key="6">
    <source>
        <dbReference type="EMBL" id="TLS67301.1"/>
    </source>
</evidence>
<name>A0A5R9GLH6_9PROT</name>
<accession>A0A5R9GLH6</accession>
<sequence>MQINFDQLTTSQRYFQMIQTLVPRPIAWVLSEHENGKLNLAPFSYFSAICADPALVMISVGKKSPGEEKDTRNNIEARRYFVIHIPSMDQLAAMNDSSATMPAGVSEIEQLGLETVALENFPLPRLKDARAAFACELHALHEIGNSGQAVIYGEVKQLYLSDEIIEHGKDGRIKVDAEKLDPVARLGANEYAALSQIIRLPRPA</sequence>
<evidence type="ECO:0000259" key="5">
    <source>
        <dbReference type="SMART" id="SM00903"/>
    </source>
</evidence>
<dbReference type="GO" id="GO:0010181">
    <property type="term" value="F:FMN binding"/>
    <property type="evidence" value="ECO:0007669"/>
    <property type="project" value="InterPro"/>
</dbReference>
<keyword evidence="7" id="KW-1185">Reference proteome</keyword>
<dbReference type="GO" id="GO:0016646">
    <property type="term" value="F:oxidoreductase activity, acting on the CH-NH group of donors, NAD or NADP as acceptor"/>
    <property type="evidence" value="ECO:0007669"/>
    <property type="project" value="UniProtKB-ARBA"/>
</dbReference>
<dbReference type="SMART" id="SM00903">
    <property type="entry name" value="Flavin_Reduct"/>
    <property type="match status" value="1"/>
</dbReference>
<comment type="cofactor">
    <cofactor evidence="1">
        <name>FMN</name>
        <dbReference type="ChEBI" id="CHEBI:58210"/>
    </cofactor>
</comment>
<protein>
    <submittedName>
        <fullName evidence="6">Flavin reductase family protein</fullName>
    </submittedName>
</protein>
<dbReference type="SUPFAM" id="SSF50475">
    <property type="entry name" value="FMN-binding split barrel"/>
    <property type="match status" value="1"/>
</dbReference>
<dbReference type="EMBL" id="VBRY01000006">
    <property type="protein sequence ID" value="TLS67301.1"/>
    <property type="molecule type" value="Genomic_DNA"/>
</dbReference>
<organism evidence="6 7">
    <name type="scientific">Mariprofundus erugo</name>
    <dbReference type="NCBI Taxonomy" id="2528639"/>
    <lineage>
        <taxon>Bacteria</taxon>
        <taxon>Pseudomonadati</taxon>
        <taxon>Pseudomonadota</taxon>
        <taxon>Candidatius Mariprofundia</taxon>
        <taxon>Mariprofundales</taxon>
        <taxon>Mariprofundaceae</taxon>
        <taxon>Mariprofundus</taxon>
    </lineage>
</organism>
<dbReference type="Pfam" id="PF01613">
    <property type="entry name" value="Flavin_Reduct"/>
    <property type="match status" value="1"/>
</dbReference>
<dbReference type="AlphaFoldDB" id="A0A5R9GLH6"/>
<reference evidence="6 7" key="1">
    <citation type="journal article" date="2019" name="Appl. Environ. Microbiol.">
        <title>Environmental Evidence and Genomic Insight of Iron-oxidizing Bacteria Preference Towards More Corrosion Resistant Stainless Steel at Higher Salinities.</title>
        <authorList>
            <person name="Garrison C.E."/>
            <person name="Price K.A."/>
            <person name="Field E.K."/>
        </authorList>
    </citation>
    <scope>NUCLEOTIDE SEQUENCE [LARGE SCALE GENOMIC DNA]</scope>
    <source>
        <strain evidence="6 7">P3</strain>
    </source>
</reference>
<gene>
    <name evidence="6" type="ORF">FEF65_07670</name>
</gene>
<comment type="caution">
    <text evidence="6">The sequence shown here is derived from an EMBL/GenBank/DDBJ whole genome shotgun (WGS) entry which is preliminary data.</text>
</comment>
<evidence type="ECO:0000256" key="4">
    <source>
        <dbReference type="ARBA" id="ARBA00038054"/>
    </source>
</evidence>
<evidence type="ECO:0000256" key="1">
    <source>
        <dbReference type="ARBA" id="ARBA00001917"/>
    </source>
</evidence>
<feature type="domain" description="Flavin reductase like" evidence="5">
    <location>
        <begin position="21"/>
        <end position="172"/>
    </location>
</feature>
<evidence type="ECO:0000256" key="3">
    <source>
        <dbReference type="ARBA" id="ARBA00022643"/>
    </source>
</evidence>
<comment type="similarity">
    <text evidence="4">Belongs to the flavoredoxin family.</text>
</comment>
<keyword evidence="2" id="KW-0285">Flavoprotein</keyword>
<dbReference type="PANTHER" id="PTHR33798:SF5">
    <property type="entry name" value="FLAVIN REDUCTASE LIKE DOMAIN-CONTAINING PROTEIN"/>
    <property type="match status" value="1"/>
</dbReference>
<dbReference type="InterPro" id="IPR012349">
    <property type="entry name" value="Split_barrel_FMN-bd"/>
</dbReference>
<dbReference type="PANTHER" id="PTHR33798">
    <property type="entry name" value="FLAVOPROTEIN OXYGENASE"/>
    <property type="match status" value="1"/>
</dbReference>
<keyword evidence="3" id="KW-0288">FMN</keyword>
<dbReference type="InterPro" id="IPR002563">
    <property type="entry name" value="Flavin_Rdtase-like_dom"/>
</dbReference>
<dbReference type="Proteomes" id="UP000306585">
    <property type="component" value="Unassembled WGS sequence"/>
</dbReference>
<evidence type="ECO:0000256" key="2">
    <source>
        <dbReference type="ARBA" id="ARBA00022630"/>
    </source>
</evidence>
<evidence type="ECO:0000313" key="7">
    <source>
        <dbReference type="Proteomes" id="UP000306585"/>
    </source>
</evidence>
<dbReference type="RefSeq" id="WP_138239217.1">
    <property type="nucleotide sequence ID" value="NZ_VBRY01000006.1"/>
</dbReference>